<feature type="transmembrane region" description="Helical" evidence="3">
    <location>
        <begin position="325"/>
        <end position="347"/>
    </location>
</feature>
<dbReference type="InterPro" id="IPR001806">
    <property type="entry name" value="Small_GTPase"/>
</dbReference>
<keyword evidence="1" id="KW-0547">Nucleotide-binding</keyword>
<evidence type="ECO:0000256" key="1">
    <source>
        <dbReference type="ARBA" id="ARBA00022741"/>
    </source>
</evidence>
<organism evidence="4 5">
    <name type="scientific">Halteria grandinella</name>
    <dbReference type="NCBI Taxonomy" id="5974"/>
    <lineage>
        <taxon>Eukaryota</taxon>
        <taxon>Sar</taxon>
        <taxon>Alveolata</taxon>
        <taxon>Ciliophora</taxon>
        <taxon>Intramacronucleata</taxon>
        <taxon>Spirotrichea</taxon>
        <taxon>Stichotrichia</taxon>
        <taxon>Sporadotrichida</taxon>
        <taxon>Halteriidae</taxon>
        <taxon>Halteria</taxon>
    </lineage>
</organism>
<dbReference type="AlphaFoldDB" id="A0A8J8NWH7"/>
<keyword evidence="3" id="KW-0812">Transmembrane</keyword>
<dbReference type="SUPFAM" id="SSF52540">
    <property type="entry name" value="P-loop containing nucleoside triphosphate hydrolases"/>
    <property type="match status" value="1"/>
</dbReference>
<evidence type="ECO:0000256" key="3">
    <source>
        <dbReference type="SAM" id="Phobius"/>
    </source>
</evidence>
<dbReference type="GO" id="GO:0016020">
    <property type="term" value="C:membrane"/>
    <property type="evidence" value="ECO:0007669"/>
    <property type="project" value="InterPro"/>
</dbReference>
<feature type="transmembrane region" description="Helical" evidence="3">
    <location>
        <begin position="289"/>
        <end position="313"/>
    </location>
</feature>
<name>A0A8J8NWH7_HALGN</name>
<feature type="transmembrane region" description="Helical" evidence="3">
    <location>
        <begin position="354"/>
        <end position="373"/>
    </location>
</feature>
<evidence type="ECO:0000313" key="4">
    <source>
        <dbReference type="EMBL" id="TNV81491.1"/>
    </source>
</evidence>
<dbReference type="EMBL" id="RRYP01006077">
    <property type="protein sequence ID" value="TNV81491.1"/>
    <property type="molecule type" value="Genomic_DNA"/>
</dbReference>
<dbReference type="InterPro" id="IPR020849">
    <property type="entry name" value="Small_GTPase_Ras-type"/>
</dbReference>
<dbReference type="PROSITE" id="PS51421">
    <property type="entry name" value="RAS"/>
    <property type="match status" value="1"/>
</dbReference>
<keyword evidence="5" id="KW-1185">Reference proteome</keyword>
<gene>
    <name evidence="4" type="ORF">FGO68_gene6465</name>
</gene>
<dbReference type="Gene3D" id="3.40.50.300">
    <property type="entry name" value="P-loop containing nucleotide triphosphate hydrolases"/>
    <property type="match status" value="1"/>
</dbReference>
<dbReference type="GO" id="GO:0007165">
    <property type="term" value="P:signal transduction"/>
    <property type="evidence" value="ECO:0007669"/>
    <property type="project" value="InterPro"/>
</dbReference>
<evidence type="ECO:0000313" key="5">
    <source>
        <dbReference type="Proteomes" id="UP000785679"/>
    </source>
</evidence>
<reference evidence="4" key="1">
    <citation type="submission" date="2019-06" db="EMBL/GenBank/DDBJ databases">
        <authorList>
            <person name="Zheng W."/>
        </authorList>
    </citation>
    <scope>NUCLEOTIDE SEQUENCE</scope>
    <source>
        <strain evidence="4">QDHG01</strain>
    </source>
</reference>
<keyword evidence="2" id="KW-0342">GTP-binding</keyword>
<dbReference type="Pfam" id="PF00071">
    <property type="entry name" value="Ras"/>
    <property type="match status" value="1"/>
</dbReference>
<accession>A0A8J8NWH7</accession>
<comment type="caution">
    <text evidence="4">The sequence shown here is derived from an EMBL/GenBank/DDBJ whole genome shotgun (WGS) entry which is preliminary data.</text>
</comment>
<dbReference type="GO" id="GO:0003924">
    <property type="term" value="F:GTPase activity"/>
    <property type="evidence" value="ECO:0007669"/>
    <property type="project" value="InterPro"/>
</dbReference>
<feature type="transmembrane region" description="Helical" evidence="3">
    <location>
        <begin position="400"/>
        <end position="419"/>
    </location>
</feature>
<sequence length="425" mass="50448">MDQIKRSYQVVPNLFNGQPFLEMLRQRVYSELYGIPYAQNQQNKIIMPNRNELAIEGAESVIFLPYQIESQVPGKRNEIVLVRSKYQPMRSERIEDFLGKQEFRKIRFSEDMCSTCALILLYDISSRESFEGMKNVLKAFQDYNSKYKLYPRKSSTRDIFLQKNLDENVLQGEDKNYQIFEDLYYLVGVEKFPQTIPLYQRQIPFEEASNLARQYNNVKYFEISTVTQHNIDKMFSLITEDLRRNDRVNKLYLFRERFLYWIMHSKISRCASFKLLCKHYWQNFTWLKLYCFTLLMVLNIFSIPSTLVSIYYGNAQLGATRAYCFVFFILICMIFLMAGEILPIVTISHRFYKGAYNIWTIGFIIWIGLKYLYYKGQTGIEDGVKEREFIQKDVINELQVLLPLSVGITLFFALFLHICSIRLTP</sequence>
<dbReference type="GO" id="GO:0005525">
    <property type="term" value="F:GTP binding"/>
    <property type="evidence" value="ECO:0007669"/>
    <property type="project" value="UniProtKB-KW"/>
</dbReference>
<proteinExistence type="predicted"/>
<dbReference type="PANTHER" id="PTHR24070">
    <property type="entry name" value="RAS, DI-RAS, AND RHEB FAMILY MEMBERS OF SMALL GTPASE SUPERFAMILY"/>
    <property type="match status" value="1"/>
</dbReference>
<protein>
    <submittedName>
        <fullName evidence="4">Uncharacterized protein</fullName>
    </submittedName>
</protein>
<evidence type="ECO:0000256" key="2">
    <source>
        <dbReference type="ARBA" id="ARBA00023134"/>
    </source>
</evidence>
<dbReference type="InterPro" id="IPR027417">
    <property type="entry name" value="P-loop_NTPase"/>
</dbReference>
<dbReference type="Proteomes" id="UP000785679">
    <property type="component" value="Unassembled WGS sequence"/>
</dbReference>
<keyword evidence="3" id="KW-1133">Transmembrane helix</keyword>
<keyword evidence="3" id="KW-0472">Membrane</keyword>
<dbReference type="PROSITE" id="PS51419">
    <property type="entry name" value="RAB"/>
    <property type="match status" value="1"/>
</dbReference>